<dbReference type="AlphaFoldDB" id="A0A3B0W2K2"/>
<gene>
    <name evidence="1" type="ORF">MNBD_DELTA02-727</name>
</gene>
<evidence type="ECO:0000313" key="1">
    <source>
        <dbReference type="EMBL" id="VAW37804.1"/>
    </source>
</evidence>
<name>A0A3B0W2K2_9ZZZZ</name>
<proteinExistence type="predicted"/>
<accession>A0A3B0W2K2</accession>
<sequence>MAENKLYMALGEEAARGTKESTTVGFVPLLGPGIPKVEFEEKKRKEFRGEDTVKGETANLRMSRKWSGSVEMPMFTEAGAAAGMIGTLFKHFFGKAASVQNGATGQYVHTMYPVADPFAAANLGDTALTVNLNINEGSTMKNWPFVGGRVTSLSFDQETGDHLKVTAEMVGQFKDTVTGELGSATFAAENLRCDYNNLKVYTGTITRTGSAPDYTDFSFASATQIKPDKISVKIENGTEDAIRLSGIDYPDKTRMGLFKVTAEMTIDWEDPASGFSSIGDFNAWLAGVSETNLCLHWDSGTQAGSGDNHGLYIDIPRAGRLGGEPEYDLEKDPMITLSYEGLYDSAATGYIVGLLLKNTAAAV</sequence>
<dbReference type="EMBL" id="UOEZ01000061">
    <property type="protein sequence ID" value="VAW37804.1"/>
    <property type="molecule type" value="Genomic_DNA"/>
</dbReference>
<organism evidence="1">
    <name type="scientific">hydrothermal vent metagenome</name>
    <dbReference type="NCBI Taxonomy" id="652676"/>
    <lineage>
        <taxon>unclassified sequences</taxon>
        <taxon>metagenomes</taxon>
        <taxon>ecological metagenomes</taxon>
    </lineage>
</organism>
<dbReference type="InterPro" id="IPR044000">
    <property type="entry name" value="Phage_tube_2"/>
</dbReference>
<protein>
    <submittedName>
        <fullName evidence="1">Uncharacterized protein</fullName>
    </submittedName>
</protein>
<dbReference type="Pfam" id="PF18906">
    <property type="entry name" value="Phage_tube_2"/>
    <property type="match status" value="1"/>
</dbReference>
<reference evidence="1" key="1">
    <citation type="submission" date="2018-06" db="EMBL/GenBank/DDBJ databases">
        <authorList>
            <person name="Zhirakovskaya E."/>
        </authorList>
    </citation>
    <scope>NUCLEOTIDE SEQUENCE</scope>
</reference>